<sequence>MSFKLTELTESSPSSLPPSVLCGSGILSRLASPWSMASSGHFDPSQTYDGYKVVEVLHPAYTKLTSCSRQRYVAWWTDFGGPITVGGSPIYSSSEVPISRINTEGVVKRIRQIAYSAPDPDAEVSDELDSEEIEVVHNSICHKSSPSPSHPPFKRFQIHIIPSTPRTFQPALATIPTSLPPPGLP</sequence>
<accession>A0A9Q3CE93</accession>
<proteinExistence type="predicted"/>
<gene>
    <name evidence="1" type="ORF">O181_021235</name>
</gene>
<dbReference type="AlphaFoldDB" id="A0A9Q3CE93"/>
<organism evidence="1 2">
    <name type="scientific">Austropuccinia psidii MF-1</name>
    <dbReference type="NCBI Taxonomy" id="1389203"/>
    <lineage>
        <taxon>Eukaryota</taxon>
        <taxon>Fungi</taxon>
        <taxon>Dikarya</taxon>
        <taxon>Basidiomycota</taxon>
        <taxon>Pucciniomycotina</taxon>
        <taxon>Pucciniomycetes</taxon>
        <taxon>Pucciniales</taxon>
        <taxon>Sphaerophragmiaceae</taxon>
        <taxon>Austropuccinia</taxon>
    </lineage>
</organism>
<comment type="caution">
    <text evidence="1">The sequence shown here is derived from an EMBL/GenBank/DDBJ whole genome shotgun (WGS) entry which is preliminary data.</text>
</comment>
<keyword evidence="2" id="KW-1185">Reference proteome</keyword>
<evidence type="ECO:0000313" key="2">
    <source>
        <dbReference type="Proteomes" id="UP000765509"/>
    </source>
</evidence>
<protein>
    <submittedName>
        <fullName evidence="1">Uncharacterized protein</fullName>
    </submittedName>
</protein>
<dbReference type="Proteomes" id="UP000765509">
    <property type="component" value="Unassembled WGS sequence"/>
</dbReference>
<name>A0A9Q3CE93_9BASI</name>
<dbReference type="EMBL" id="AVOT02006426">
    <property type="protein sequence ID" value="MBW0481520.1"/>
    <property type="molecule type" value="Genomic_DNA"/>
</dbReference>
<reference evidence="1" key="1">
    <citation type="submission" date="2021-03" db="EMBL/GenBank/DDBJ databases">
        <title>Draft genome sequence of rust myrtle Austropuccinia psidii MF-1, a brazilian biotype.</title>
        <authorList>
            <person name="Quecine M.C."/>
            <person name="Pachon D.M.R."/>
            <person name="Bonatelli M.L."/>
            <person name="Correr F.H."/>
            <person name="Franceschini L.M."/>
            <person name="Leite T.F."/>
            <person name="Margarido G.R.A."/>
            <person name="Almeida C.A."/>
            <person name="Ferrarezi J.A."/>
            <person name="Labate C.A."/>
        </authorList>
    </citation>
    <scope>NUCLEOTIDE SEQUENCE</scope>
    <source>
        <strain evidence="1">MF-1</strain>
    </source>
</reference>
<evidence type="ECO:0000313" key="1">
    <source>
        <dbReference type="EMBL" id="MBW0481520.1"/>
    </source>
</evidence>